<dbReference type="EMBL" id="BGZK01000114">
    <property type="protein sequence ID" value="GBP20045.1"/>
    <property type="molecule type" value="Genomic_DNA"/>
</dbReference>
<keyword evidence="2" id="KW-1185">Reference proteome</keyword>
<organism evidence="1 2">
    <name type="scientific">Eumeta variegata</name>
    <name type="common">Bagworm moth</name>
    <name type="synonym">Eumeta japonica</name>
    <dbReference type="NCBI Taxonomy" id="151549"/>
    <lineage>
        <taxon>Eukaryota</taxon>
        <taxon>Metazoa</taxon>
        <taxon>Ecdysozoa</taxon>
        <taxon>Arthropoda</taxon>
        <taxon>Hexapoda</taxon>
        <taxon>Insecta</taxon>
        <taxon>Pterygota</taxon>
        <taxon>Neoptera</taxon>
        <taxon>Endopterygota</taxon>
        <taxon>Lepidoptera</taxon>
        <taxon>Glossata</taxon>
        <taxon>Ditrysia</taxon>
        <taxon>Tineoidea</taxon>
        <taxon>Psychidae</taxon>
        <taxon>Oiketicinae</taxon>
        <taxon>Eumeta</taxon>
    </lineage>
</organism>
<dbReference type="AlphaFoldDB" id="A0A4C1U124"/>
<dbReference type="Proteomes" id="UP000299102">
    <property type="component" value="Unassembled WGS sequence"/>
</dbReference>
<gene>
    <name evidence="1" type="ORF">EVAR_13812_1</name>
</gene>
<evidence type="ECO:0000313" key="1">
    <source>
        <dbReference type="EMBL" id="GBP20045.1"/>
    </source>
</evidence>
<evidence type="ECO:0000313" key="2">
    <source>
        <dbReference type="Proteomes" id="UP000299102"/>
    </source>
</evidence>
<protein>
    <submittedName>
        <fullName evidence="1">Uncharacterized protein</fullName>
    </submittedName>
</protein>
<reference evidence="1 2" key="1">
    <citation type="journal article" date="2019" name="Commun. Biol.">
        <title>The bagworm genome reveals a unique fibroin gene that provides high tensile strength.</title>
        <authorList>
            <person name="Kono N."/>
            <person name="Nakamura H."/>
            <person name="Ohtoshi R."/>
            <person name="Tomita M."/>
            <person name="Numata K."/>
            <person name="Arakawa K."/>
        </authorList>
    </citation>
    <scope>NUCLEOTIDE SEQUENCE [LARGE SCALE GENOMIC DNA]</scope>
</reference>
<name>A0A4C1U124_EUMVA</name>
<comment type="caution">
    <text evidence="1">The sequence shown here is derived from an EMBL/GenBank/DDBJ whole genome shotgun (WGS) entry which is preliminary data.</text>
</comment>
<sequence length="95" mass="10692">MEACEDGLLQNTAWLSRPHRHTPWAYRRSPPLTRAYSIVELILRNAVTVSLKTSKRLRSTLLSAEGIATLRVDVSPLTVVIPVTLVFPSEPGKWR</sequence>
<proteinExistence type="predicted"/>
<accession>A0A4C1U124</accession>